<dbReference type="InterPro" id="IPR002698">
    <property type="entry name" value="FTHF_cligase"/>
</dbReference>
<evidence type="ECO:0000256" key="5">
    <source>
        <dbReference type="ARBA" id="ARBA00023136"/>
    </source>
</evidence>
<dbReference type="PROSITE" id="PS50267">
    <property type="entry name" value="NA_NEUROTRAN_SYMP_3"/>
    <property type="match status" value="1"/>
</dbReference>
<feature type="transmembrane region" description="Helical" evidence="9">
    <location>
        <begin position="297"/>
        <end position="318"/>
    </location>
</feature>
<feature type="binding site" evidence="6">
    <location>
        <position position="23"/>
    </location>
    <ligand>
        <name>Na(+)</name>
        <dbReference type="ChEBI" id="CHEBI:29101"/>
        <label>1</label>
    </ligand>
</feature>
<feature type="transmembrane region" description="Helical" evidence="9">
    <location>
        <begin position="254"/>
        <end position="270"/>
    </location>
</feature>
<dbReference type="AlphaFoldDB" id="A0AA89BW91"/>
<evidence type="ECO:0000256" key="1">
    <source>
        <dbReference type="ARBA" id="ARBA00004141"/>
    </source>
</evidence>
<dbReference type="EMBL" id="VSWD01000007">
    <property type="protein sequence ID" value="KAK3096734.1"/>
    <property type="molecule type" value="Genomic_DNA"/>
</dbReference>
<protein>
    <recommendedName>
        <fullName evidence="8">Transporter</fullName>
    </recommendedName>
</protein>
<dbReference type="NCBIfam" id="TIGR02727">
    <property type="entry name" value="MTHFS_bact"/>
    <property type="match status" value="1"/>
</dbReference>
<dbReference type="Proteomes" id="UP001186944">
    <property type="component" value="Unassembled WGS sequence"/>
</dbReference>
<evidence type="ECO:0000256" key="7">
    <source>
        <dbReference type="PIRSR" id="PIRSR600175-2"/>
    </source>
</evidence>
<dbReference type="GO" id="GO:0015375">
    <property type="term" value="F:glycine:sodium symporter activity"/>
    <property type="evidence" value="ECO:0007669"/>
    <property type="project" value="TreeGrafter"/>
</dbReference>
<gene>
    <name evidence="10" type="ORF">FSP39_002778</name>
</gene>
<dbReference type="FunFam" id="3.40.50.10420:FF:000007">
    <property type="entry name" value="5-formyltetrahydrofolate cyclo-ligase"/>
    <property type="match status" value="1"/>
</dbReference>
<dbReference type="SUPFAM" id="SSF100950">
    <property type="entry name" value="NagB/RpiA/CoA transferase-like"/>
    <property type="match status" value="1"/>
</dbReference>
<dbReference type="SUPFAM" id="SSF161070">
    <property type="entry name" value="SNF-like"/>
    <property type="match status" value="1"/>
</dbReference>
<feature type="transmembrane region" description="Helical" evidence="9">
    <location>
        <begin position="46"/>
        <end position="68"/>
    </location>
</feature>
<reference evidence="10" key="1">
    <citation type="submission" date="2019-08" db="EMBL/GenBank/DDBJ databases">
        <title>The improved chromosome-level genome for the pearl oyster Pinctada fucata martensii using PacBio sequencing and Hi-C.</title>
        <authorList>
            <person name="Zheng Z."/>
        </authorList>
    </citation>
    <scope>NUCLEOTIDE SEQUENCE</scope>
    <source>
        <strain evidence="10">ZZ-2019</strain>
        <tissue evidence="10">Adductor muscle</tissue>
    </source>
</reference>
<comment type="similarity">
    <text evidence="8">Belongs to the sodium:neurotransmitter symporter (SNF) (TC 2.A.22) family.</text>
</comment>
<feature type="transmembrane region" description="Helical" evidence="9">
    <location>
        <begin position="15"/>
        <end position="34"/>
    </location>
</feature>
<name>A0AA89BW91_PINIB</name>
<feature type="disulfide bond" evidence="7">
    <location>
        <begin position="128"/>
        <end position="136"/>
    </location>
</feature>
<feature type="binding site" evidence="6">
    <location>
        <position position="30"/>
    </location>
    <ligand>
        <name>Na(+)</name>
        <dbReference type="ChEBI" id="CHEBI:29101"/>
        <label>1</label>
    </ligand>
</feature>
<keyword evidence="2 8" id="KW-0813">Transport</keyword>
<accession>A0AA89BW91</accession>
<keyword evidence="7" id="KW-1015">Disulfide bond</keyword>
<proteinExistence type="inferred from homology"/>
<evidence type="ECO:0000256" key="8">
    <source>
        <dbReference type="RuleBase" id="RU003732"/>
    </source>
</evidence>
<dbReference type="GO" id="GO:0005886">
    <property type="term" value="C:plasma membrane"/>
    <property type="evidence" value="ECO:0007669"/>
    <property type="project" value="TreeGrafter"/>
</dbReference>
<feature type="binding site" evidence="6">
    <location>
        <position position="26"/>
    </location>
    <ligand>
        <name>Na(+)</name>
        <dbReference type="ChEBI" id="CHEBI:29101"/>
        <label>1</label>
    </ligand>
</feature>
<evidence type="ECO:0000256" key="9">
    <source>
        <dbReference type="SAM" id="Phobius"/>
    </source>
</evidence>
<feature type="transmembrane region" description="Helical" evidence="9">
    <location>
        <begin position="510"/>
        <end position="533"/>
    </location>
</feature>
<evidence type="ECO:0000313" key="10">
    <source>
        <dbReference type="EMBL" id="KAK3096734.1"/>
    </source>
</evidence>
<evidence type="ECO:0000256" key="6">
    <source>
        <dbReference type="PIRSR" id="PIRSR600175-1"/>
    </source>
</evidence>
<dbReference type="PROSITE" id="PS00754">
    <property type="entry name" value="NA_NEUROTRAN_SYMP_2"/>
    <property type="match status" value="1"/>
</dbReference>
<feature type="transmembrane region" description="Helical" evidence="9">
    <location>
        <begin position="223"/>
        <end position="242"/>
    </location>
</feature>
<sequence length="741" mass="83299">DEDENKERGNWTGKLDFLLSCLGYAVGLGNVWRFPYLCYRNGGGAFFIPYVIMLGVVGVPIFLMELALGQFTSAGPFTCWSFAPIFTGVGFGMFVVSALVAIYYNMIIGWAFFYLFASFTDELPWSTCGEWSTNMCYDNILVLNTSYETCTFNRKGEKWFADFDKGVCFKDNMSQNTAGVRAFIDVDRADKAGFKRVLPTQEYFDYYSVGSGDSGGLDDLGPIRWQLLLCYLLAFIFVCLSLSKSIKSSGKATTFPYLVLVILFIRGLMLDGMEKGIEFYITPKLDRLNDAGVWKDAAVQIFFSLSASWGGLIALASYNRFHNDCVRDALIVAFGNCLTSVFAGFVIFSYLGYLSNLLNVPVDEVAKSGPSLTFVVFPYAVTLMPLPPLWSIIFFIMLVTLGVDSEFVLVETVITSLMDKFPKLRDYKFFTVMVTCLLFFLLGLTMTTNGGSYMLEVMDTYSGGWNILVIAICECISLCYCYGVFRFLDDIEVMIGHSFCGCIPWVVLKYWWMICWACLTPLACAAVMIYSWVDYQSMHKNNPDKFPEWSDVLGWLMLLTVLVCIFGTALYMIIRNTSGQLLSLKEFQHSQRVSLYLNMADEVQTTGILRHLLNTQKDCFIPHYTGTDMKMVRIKSWEDFQSLPETKWKIKQPADSDIRENALDTGGLDVILIPGLGFTTDGARLGRGKGYYDTYLSKCEASGFKPLTIALAFNEQICQSVPTEETDSLIDIVLYPDKGSA</sequence>
<dbReference type="Gene3D" id="3.40.50.10420">
    <property type="entry name" value="NagB/RpiA/CoA transferase-like"/>
    <property type="match status" value="1"/>
</dbReference>
<feature type="binding site" evidence="6">
    <location>
        <position position="404"/>
    </location>
    <ligand>
        <name>Na(+)</name>
        <dbReference type="ChEBI" id="CHEBI:29101"/>
        <label>1</label>
    </ligand>
</feature>
<dbReference type="PANTHER" id="PTHR11616:SF240">
    <property type="entry name" value="BLOATED TUBULES, ISOFORM B-RELATED"/>
    <property type="match status" value="1"/>
</dbReference>
<dbReference type="InterPro" id="IPR037272">
    <property type="entry name" value="SNS_sf"/>
</dbReference>
<dbReference type="Pfam" id="PF01812">
    <property type="entry name" value="5-FTHF_cyc-lig"/>
    <property type="match status" value="1"/>
</dbReference>
<dbReference type="PROSITE" id="PS00610">
    <property type="entry name" value="NA_NEUROTRAN_SYMP_1"/>
    <property type="match status" value="1"/>
</dbReference>
<feature type="transmembrane region" description="Helical" evidence="9">
    <location>
        <begin position="429"/>
        <end position="447"/>
    </location>
</feature>
<feature type="binding site" evidence="6">
    <location>
        <position position="304"/>
    </location>
    <ligand>
        <name>Na(+)</name>
        <dbReference type="ChEBI" id="CHEBI:29101"/>
        <label>1</label>
    </ligand>
</feature>
<feature type="non-terminal residue" evidence="10">
    <location>
        <position position="1"/>
    </location>
</feature>
<feature type="binding site" evidence="6">
    <location>
        <position position="405"/>
    </location>
    <ligand>
        <name>Na(+)</name>
        <dbReference type="ChEBI" id="CHEBI:29101"/>
        <label>1</label>
    </ligand>
</feature>
<feature type="transmembrane region" description="Helical" evidence="9">
    <location>
        <begin position="330"/>
        <end position="353"/>
    </location>
</feature>
<keyword evidence="6" id="KW-0915">Sodium</keyword>
<dbReference type="InterPro" id="IPR000175">
    <property type="entry name" value="Na/ntran_symport"/>
</dbReference>
<keyword evidence="5 9" id="KW-0472">Membrane</keyword>
<dbReference type="PRINTS" id="PR00176">
    <property type="entry name" value="NANEUSMPORT"/>
</dbReference>
<keyword evidence="8" id="KW-0769">Symport</keyword>
<evidence type="ECO:0000256" key="4">
    <source>
        <dbReference type="ARBA" id="ARBA00022989"/>
    </source>
</evidence>
<dbReference type="PANTHER" id="PTHR11616">
    <property type="entry name" value="SODIUM/CHLORIDE DEPENDENT TRANSPORTER"/>
    <property type="match status" value="1"/>
</dbReference>
<evidence type="ECO:0000313" key="11">
    <source>
        <dbReference type="Proteomes" id="UP001186944"/>
    </source>
</evidence>
<keyword evidence="6" id="KW-0479">Metal-binding</keyword>
<organism evidence="10 11">
    <name type="scientific">Pinctada imbricata</name>
    <name type="common">Atlantic pearl-oyster</name>
    <name type="synonym">Pinctada martensii</name>
    <dbReference type="NCBI Taxonomy" id="66713"/>
    <lineage>
        <taxon>Eukaryota</taxon>
        <taxon>Metazoa</taxon>
        <taxon>Spiralia</taxon>
        <taxon>Lophotrochozoa</taxon>
        <taxon>Mollusca</taxon>
        <taxon>Bivalvia</taxon>
        <taxon>Autobranchia</taxon>
        <taxon>Pteriomorphia</taxon>
        <taxon>Pterioida</taxon>
        <taxon>Pterioidea</taxon>
        <taxon>Pteriidae</taxon>
        <taxon>Pinctada</taxon>
    </lineage>
</organism>
<feature type="binding site" evidence="6">
    <location>
        <position position="401"/>
    </location>
    <ligand>
        <name>Na(+)</name>
        <dbReference type="ChEBI" id="CHEBI:29101"/>
        <label>1</label>
    </ligand>
</feature>
<dbReference type="InterPro" id="IPR024185">
    <property type="entry name" value="FTHF_cligase-like_sf"/>
</dbReference>
<dbReference type="InterPro" id="IPR037171">
    <property type="entry name" value="NagB/RpiA_transferase-like"/>
</dbReference>
<keyword evidence="11" id="KW-1185">Reference proteome</keyword>
<evidence type="ECO:0000256" key="2">
    <source>
        <dbReference type="ARBA" id="ARBA00022448"/>
    </source>
</evidence>
<dbReference type="GO" id="GO:0046872">
    <property type="term" value="F:metal ion binding"/>
    <property type="evidence" value="ECO:0007669"/>
    <property type="project" value="UniProtKB-KW"/>
</dbReference>
<dbReference type="Pfam" id="PF00209">
    <property type="entry name" value="SNF"/>
    <property type="match status" value="1"/>
</dbReference>
<feature type="transmembrane region" description="Helical" evidence="9">
    <location>
        <begin position="467"/>
        <end position="489"/>
    </location>
</feature>
<feature type="transmembrane region" description="Helical" evidence="9">
    <location>
        <begin position="553"/>
        <end position="574"/>
    </location>
</feature>
<keyword evidence="3 8" id="KW-0812">Transmembrane</keyword>
<evidence type="ECO:0000256" key="3">
    <source>
        <dbReference type="ARBA" id="ARBA00022692"/>
    </source>
</evidence>
<comment type="caution">
    <text evidence="10">The sequence shown here is derived from an EMBL/GenBank/DDBJ whole genome shotgun (WGS) entry which is preliminary data.</text>
</comment>
<comment type="subcellular location">
    <subcellularLocation>
        <location evidence="1">Membrane</location>
        <topology evidence="1">Multi-pass membrane protein</topology>
    </subcellularLocation>
</comment>
<feature type="binding site" evidence="6">
    <location>
        <position position="336"/>
    </location>
    <ligand>
        <name>Na(+)</name>
        <dbReference type="ChEBI" id="CHEBI:29101"/>
        <label>1</label>
    </ligand>
</feature>
<feature type="binding site" evidence="6">
    <location>
        <position position="25"/>
    </location>
    <ligand>
        <name>Na(+)</name>
        <dbReference type="ChEBI" id="CHEBI:29101"/>
        <label>1</label>
    </ligand>
</feature>
<feature type="transmembrane region" description="Helical" evidence="9">
    <location>
        <begin position="89"/>
        <end position="116"/>
    </location>
</feature>
<keyword evidence="4 9" id="KW-1133">Transmembrane helix</keyword>